<evidence type="ECO:0000313" key="3">
    <source>
        <dbReference type="Proteomes" id="UP000054018"/>
    </source>
</evidence>
<dbReference type="EMBL" id="KN833793">
    <property type="protein sequence ID" value="KIK19021.1"/>
    <property type="molecule type" value="Genomic_DNA"/>
</dbReference>
<keyword evidence="3" id="KW-1185">Reference proteome</keyword>
<dbReference type="OrthoDB" id="2793621at2759"/>
<feature type="non-terminal residue" evidence="2">
    <location>
        <position position="105"/>
    </location>
</feature>
<accession>A0A0C9YR14</accession>
<dbReference type="Proteomes" id="UP000054018">
    <property type="component" value="Unassembled WGS sequence"/>
</dbReference>
<organism evidence="2 3">
    <name type="scientific">Pisolithus microcarpus 441</name>
    <dbReference type="NCBI Taxonomy" id="765257"/>
    <lineage>
        <taxon>Eukaryota</taxon>
        <taxon>Fungi</taxon>
        <taxon>Dikarya</taxon>
        <taxon>Basidiomycota</taxon>
        <taxon>Agaricomycotina</taxon>
        <taxon>Agaricomycetes</taxon>
        <taxon>Agaricomycetidae</taxon>
        <taxon>Boletales</taxon>
        <taxon>Sclerodermatineae</taxon>
        <taxon>Pisolithaceae</taxon>
        <taxon>Pisolithus</taxon>
    </lineage>
</organism>
<feature type="compositionally biased region" description="Basic and acidic residues" evidence="1">
    <location>
        <begin position="1"/>
        <end position="10"/>
    </location>
</feature>
<evidence type="ECO:0000256" key="1">
    <source>
        <dbReference type="SAM" id="MobiDB-lite"/>
    </source>
</evidence>
<protein>
    <submittedName>
        <fullName evidence="2">Uncharacterized protein</fullName>
    </submittedName>
</protein>
<dbReference type="AlphaFoldDB" id="A0A0C9YR14"/>
<evidence type="ECO:0000313" key="2">
    <source>
        <dbReference type="EMBL" id="KIK19021.1"/>
    </source>
</evidence>
<sequence length="105" mass="11438">MPEYQHHGDAEQNPADHTNSFSAPQSPASPSFIAIDSALRDAGFDASCLDALDEQLLRSPTDCFSDICWAAAVQDEHVRRHQREVVELDVDIVDMGVNVGVVCGK</sequence>
<proteinExistence type="predicted"/>
<reference evidence="2 3" key="1">
    <citation type="submission" date="2014-04" db="EMBL/GenBank/DDBJ databases">
        <authorList>
            <consortium name="DOE Joint Genome Institute"/>
            <person name="Kuo A."/>
            <person name="Kohler A."/>
            <person name="Costa M.D."/>
            <person name="Nagy L.G."/>
            <person name="Floudas D."/>
            <person name="Copeland A."/>
            <person name="Barry K.W."/>
            <person name="Cichocki N."/>
            <person name="Veneault-Fourrey C."/>
            <person name="LaButti K."/>
            <person name="Lindquist E.A."/>
            <person name="Lipzen A."/>
            <person name="Lundell T."/>
            <person name="Morin E."/>
            <person name="Murat C."/>
            <person name="Sun H."/>
            <person name="Tunlid A."/>
            <person name="Henrissat B."/>
            <person name="Grigoriev I.V."/>
            <person name="Hibbett D.S."/>
            <person name="Martin F."/>
            <person name="Nordberg H.P."/>
            <person name="Cantor M.N."/>
            <person name="Hua S.X."/>
        </authorList>
    </citation>
    <scope>NUCLEOTIDE SEQUENCE [LARGE SCALE GENOMIC DNA]</scope>
    <source>
        <strain evidence="2 3">441</strain>
    </source>
</reference>
<feature type="region of interest" description="Disordered" evidence="1">
    <location>
        <begin position="1"/>
        <end position="29"/>
    </location>
</feature>
<dbReference type="HOGENOM" id="CLU_2242992_0_0_1"/>
<name>A0A0C9YR14_9AGAM</name>
<reference evidence="3" key="2">
    <citation type="submission" date="2015-01" db="EMBL/GenBank/DDBJ databases">
        <title>Evolutionary Origins and Diversification of the Mycorrhizal Mutualists.</title>
        <authorList>
            <consortium name="DOE Joint Genome Institute"/>
            <consortium name="Mycorrhizal Genomics Consortium"/>
            <person name="Kohler A."/>
            <person name="Kuo A."/>
            <person name="Nagy L.G."/>
            <person name="Floudas D."/>
            <person name="Copeland A."/>
            <person name="Barry K.W."/>
            <person name="Cichocki N."/>
            <person name="Veneault-Fourrey C."/>
            <person name="LaButti K."/>
            <person name="Lindquist E.A."/>
            <person name="Lipzen A."/>
            <person name="Lundell T."/>
            <person name="Morin E."/>
            <person name="Murat C."/>
            <person name="Riley R."/>
            <person name="Ohm R."/>
            <person name="Sun H."/>
            <person name="Tunlid A."/>
            <person name="Henrissat B."/>
            <person name="Grigoriev I.V."/>
            <person name="Hibbett D.S."/>
            <person name="Martin F."/>
        </authorList>
    </citation>
    <scope>NUCLEOTIDE SEQUENCE [LARGE SCALE GENOMIC DNA]</scope>
    <source>
        <strain evidence="3">441</strain>
    </source>
</reference>
<gene>
    <name evidence="2" type="ORF">PISMIDRAFT_683574</name>
</gene>
<feature type="compositionally biased region" description="Low complexity" evidence="1">
    <location>
        <begin position="20"/>
        <end position="29"/>
    </location>
</feature>